<dbReference type="InterPro" id="IPR013005">
    <property type="entry name" value="Ribosomal_uL4-like"/>
</dbReference>
<feature type="compositionally biased region" description="Basic and acidic residues" evidence="6">
    <location>
        <begin position="216"/>
        <end position="229"/>
    </location>
</feature>
<comment type="function">
    <text evidence="5">Forms part of the polypeptide exit tunnel.</text>
</comment>
<evidence type="ECO:0000256" key="6">
    <source>
        <dbReference type="SAM" id="MobiDB-lite"/>
    </source>
</evidence>
<dbReference type="PANTHER" id="PTHR10746:SF6">
    <property type="entry name" value="LARGE RIBOSOMAL SUBUNIT PROTEIN UL4M"/>
    <property type="match status" value="1"/>
</dbReference>
<dbReference type="NCBIfam" id="TIGR03953">
    <property type="entry name" value="rplD_bact"/>
    <property type="match status" value="1"/>
</dbReference>
<organism evidence="7 8">
    <name type="scientific">Eiseniibacteriota bacterium</name>
    <dbReference type="NCBI Taxonomy" id="2212470"/>
    <lineage>
        <taxon>Bacteria</taxon>
        <taxon>Candidatus Eiseniibacteriota</taxon>
    </lineage>
</organism>
<evidence type="ECO:0000256" key="5">
    <source>
        <dbReference type="HAMAP-Rule" id="MF_01328"/>
    </source>
</evidence>
<dbReference type="GO" id="GO:0019843">
    <property type="term" value="F:rRNA binding"/>
    <property type="evidence" value="ECO:0007669"/>
    <property type="project" value="UniProtKB-UniRule"/>
</dbReference>
<accession>A0A538SGJ3</accession>
<dbReference type="HAMAP" id="MF_01328_B">
    <property type="entry name" value="Ribosomal_uL4_B"/>
    <property type="match status" value="1"/>
</dbReference>
<comment type="caution">
    <text evidence="7">The sequence shown here is derived from an EMBL/GenBank/DDBJ whole genome shotgun (WGS) entry which is preliminary data.</text>
</comment>
<comment type="subunit">
    <text evidence="5">Part of the 50S ribosomal subunit.</text>
</comment>
<evidence type="ECO:0000256" key="1">
    <source>
        <dbReference type="ARBA" id="ARBA00010528"/>
    </source>
</evidence>
<protein>
    <recommendedName>
        <fullName evidence="4 5">Large ribosomal subunit protein uL4</fullName>
    </recommendedName>
</protein>
<sequence>MKAKRFGIDGKEKGTVELPKELFEAEINEHLIWEAVKSYLGNQRQGTAAAKNRAKVSGGGRKPWRQKGTGRARAGSNTSPLWPGGGVAFPPRPRDYTTRLNAKAKLRALCGALSARARDGGVTILDAPTLDEPKTKALAELIEKVGLGDRKVLWIFDRIDEKALKSARNLARVRTAESRTLHTYELMNCDSLVLTEDGLKSLTERVHAAEQNGGEGKARKARAGERVNA</sequence>
<dbReference type="Pfam" id="PF00573">
    <property type="entry name" value="Ribosomal_L4"/>
    <property type="match status" value="1"/>
</dbReference>
<keyword evidence="5" id="KW-0694">RNA-binding</keyword>
<evidence type="ECO:0000313" key="8">
    <source>
        <dbReference type="Proteomes" id="UP000316292"/>
    </source>
</evidence>
<dbReference type="Proteomes" id="UP000316292">
    <property type="component" value="Unassembled WGS sequence"/>
</dbReference>
<dbReference type="PANTHER" id="PTHR10746">
    <property type="entry name" value="50S RIBOSOMAL PROTEIN L4"/>
    <property type="match status" value="1"/>
</dbReference>
<dbReference type="EMBL" id="VBOR01000033">
    <property type="protein sequence ID" value="TMQ50491.1"/>
    <property type="molecule type" value="Genomic_DNA"/>
</dbReference>
<dbReference type="Gene3D" id="3.40.1370.10">
    <property type="match status" value="1"/>
</dbReference>
<feature type="region of interest" description="Disordered" evidence="6">
    <location>
        <begin position="208"/>
        <end position="229"/>
    </location>
</feature>
<dbReference type="InterPro" id="IPR023574">
    <property type="entry name" value="Ribosomal_uL4_dom_sf"/>
</dbReference>
<dbReference type="GO" id="GO:0005840">
    <property type="term" value="C:ribosome"/>
    <property type="evidence" value="ECO:0007669"/>
    <property type="project" value="UniProtKB-KW"/>
</dbReference>
<keyword evidence="2 5" id="KW-0689">Ribosomal protein</keyword>
<evidence type="ECO:0000256" key="2">
    <source>
        <dbReference type="ARBA" id="ARBA00022980"/>
    </source>
</evidence>
<dbReference type="SUPFAM" id="SSF52166">
    <property type="entry name" value="Ribosomal protein L4"/>
    <property type="match status" value="1"/>
</dbReference>
<reference evidence="7 8" key="1">
    <citation type="journal article" date="2019" name="Nat. Microbiol.">
        <title>Mediterranean grassland soil C-N compound turnover is dependent on rainfall and depth, and is mediated by genomically divergent microorganisms.</title>
        <authorList>
            <person name="Diamond S."/>
            <person name="Andeer P.F."/>
            <person name="Li Z."/>
            <person name="Crits-Christoph A."/>
            <person name="Burstein D."/>
            <person name="Anantharaman K."/>
            <person name="Lane K.R."/>
            <person name="Thomas B.C."/>
            <person name="Pan C."/>
            <person name="Northen T.R."/>
            <person name="Banfield J.F."/>
        </authorList>
    </citation>
    <scope>NUCLEOTIDE SEQUENCE [LARGE SCALE GENOMIC DNA]</scope>
    <source>
        <strain evidence="7">WS_1</strain>
    </source>
</reference>
<keyword evidence="3 5" id="KW-0687">Ribonucleoprotein</keyword>
<proteinExistence type="inferred from homology"/>
<comment type="similarity">
    <text evidence="1 5">Belongs to the universal ribosomal protein uL4 family.</text>
</comment>
<dbReference type="GO" id="GO:1990904">
    <property type="term" value="C:ribonucleoprotein complex"/>
    <property type="evidence" value="ECO:0007669"/>
    <property type="project" value="UniProtKB-KW"/>
</dbReference>
<name>A0A538SGJ3_UNCEI</name>
<keyword evidence="5" id="KW-0699">rRNA-binding</keyword>
<dbReference type="GO" id="GO:0006412">
    <property type="term" value="P:translation"/>
    <property type="evidence" value="ECO:0007669"/>
    <property type="project" value="UniProtKB-UniRule"/>
</dbReference>
<evidence type="ECO:0000313" key="7">
    <source>
        <dbReference type="EMBL" id="TMQ50491.1"/>
    </source>
</evidence>
<dbReference type="InterPro" id="IPR002136">
    <property type="entry name" value="Ribosomal_uL4"/>
</dbReference>
<feature type="region of interest" description="Disordered" evidence="6">
    <location>
        <begin position="45"/>
        <end position="88"/>
    </location>
</feature>
<comment type="function">
    <text evidence="5">One of the primary rRNA binding proteins, this protein initially binds near the 5'-end of the 23S rRNA. It is important during the early stages of 50S assembly. It makes multiple contacts with different domains of the 23S rRNA in the assembled 50S subunit and ribosome.</text>
</comment>
<evidence type="ECO:0000256" key="4">
    <source>
        <dbReference type="ARBA" id="ARBA00035244"/>
    </source>
</evidence>
<dbReference type="AlphaFoldDB" id="A0A538SGJ3"/>
<gene>
    <name evidence="5 7" type="primary">rplD</name>
    <name evidence="7" type="ORF">E6K71_02350</name>
</gene>
<dbReference type="GO" id="GO:0003735">
    <property type="term" value="F:structural constituent of ribosome"/>
    <property type="evidence" value="ECO:0007669"/>
    <property type="project" value="InterPro"/>
</dbReference>
<evidence type="ECO:0000256" key="3">
    <source>
        <dbReference type="ARBA" id="ARBA00023274"/>
    </source>
</evidence>